<keyword evidence="3" id="KW-1185">Reference proteome</keyword>
<evidence type="ECO:0000313" key="3">
    <source>
        <dbReference type="Proteomes" id="UP000214365"/>
    </source>
</evidence>
<name>A0A225ANX0_TALAT</name>
<dbReference type="EMBL" id="LFMY01000016">
    <property type="protein sequence ID" value="OKL56125.1"/>
    <property type="molecule type" value="Genomic_DNA"/>
</dbReference>
<organism evidence="2 3">
    <name type="scientific">Talaromyces atroroseus</name>
    <dbReference type="NCBI Taxonomy" id="1441469"/>
    <lineage>
        <taxon>Eukaryota</taxon>
        <taxon>Fungi</taxon>
        <taxon>Dikarya</taxon>
        <taxon>Ascomycota</taxon>
        <taxon>Pezizomycotina</taxon>
        <taxon>Eurotiomycetes</taxon>
        <taxon>Eurotiomycetidae</taxon>
        <taxon>Eurotiales</taxon>
        <taxon>Trichocomaceae</taxon>
        <taxon>Talaromyces</taxon>
        <taxon>Talaromyces sect. Trachyspermi</taxon>
    </lineage>
</organism>
<comment type="caution">
    <text evidence="2">The sequence shown here is derived from an EMBL/GenBank/DDBJ whole genome shotgun (WGS) entry which is preliminary data.</text>
</comment>
<dbReference type="AlphaFoldDB" id="A0A225ANX0"/>
<dbReference type="OrthoDB" id="4226585at2759"/>
<reference evidence="2 3" key="1">
    <citation type="submission" date="2015-06" db="EMBL/GenBank/DDBJ databases">
        <title>Talaromyces atroroseus IBT 11181 draft genome.</title>
        <authorList>
            <person name="Rasmussen K.B."/>
            <person name="Rasmussen S."/>
            <person name="Petersen B."/>
            <person name="Sicheritz-Ponten T."/>
            <person name="Mortensen U.H."/>
            <person name="Thrane U."/>
        </authorList>
    </citation>
    <scope>NUCLEOTIDE SEQUENCE [LARGE SCALE GENOMIC DNA]</scope>
    <source>
        <strain evidence="2 3">IBT 11181</strain>
    </source>
</reference>
<sequence>MTKRQRPPPSTQQQLPFDIAVNILLRCEHFLRSLAFQSCQGEESVKEIQKLFNDFHETLFIIDHALHKYRIEHKLNNSDQAQEDHTTNAYRLLSEINEQLTDYAFLIGHKIHPWDIPYVFEESNSVLTDADTSPDPAPRTYAQQIKFPPATWKNRVLRQTTTPLAGFPLENSAHNDDTRGLTS</sequence>
<dbReference type="Proteomes" id="UP000214365">
    <property type="component" value="Unassembled WGS sequence"/>
</dbReference>
<evidence type="ECO:0000256" key="1">
    <source>
        <dbReference type="SAM" id="MobiDB-lite"/>
    </source>
</evidence>
<accession>A0A225ANX0</accession>
<feature type="region of interest" description="Disordered" evidence="1">
    <location>
        <begin position="163"/>
        <end position="183"/>
    </location>
</feature>
<proteinExistence type="predicted"/>
<gene>
    <name evidence="2" type="ORF">UA08_08728</name>
</gene>
<dbReference type="GeneID" id="31008484"/>
<evidence type="ECO:0000313" key="2">
    <source>
        <dbReference type="EMBL" id="OKL56125.1"/>
    </source>
</evidence>
<feature type="compositionally biased region" description="Basic and acidic residues" evidence="1">
    <location>
        <begin position="173"/>
        <end position="183"/>
    </location>
</feature>
<protein>
    <submittedName>
        <fullName evidence="2">Uncharacterized protein</fullName>
    </submittedName>
</protein>
<dbReference type="RefSeq" id="XP_020116246.1">
    <property type="nucleotide sequence ID" value="XM_020263624.1"/>
</dbReference>